<evidence type="ECO:0000256" key="3">
    <source>
        <dbReference type="SAM" id="MobiDB-lite"/>
    </source>
</evidence>
<feature type="region of interest" description="Disordered" evidence="3">
    <location>
        <begin position="1"/>
        <end position="33"/>
    </location>
</feature>
<organism evidence="4 5">
    <name type="scientific">Exophiala viscosa</name>
    <dbReference type="NCBI Taxonomy" id="2486360"/>
    <lineage>
        <taxon>Eukaryota</taxon>
        <taxon>Fungi</taxon>
        <taxon>Dikarya</taxon>
        <taxon>Ascomycota</taxon>
        <taxon>Pezizomycotina</taxon>
        <taxon>Eurotiomycetes</taxon>
        <taxon>Chaetothyriomycetidae</taxon>
        <taxon>Chaetothyriales</taxon>
        <taxon>Herpotrichiellaceae</taxon>
        <taxon>Exophiala</taxon>
    </lineage>
</organism>
<dbReference type="AlphaFoldDB" id="A0AAN6DPN6"/>
<dbReference type="Proteomes" id="UP001203852">
    <property type="component" value="Unassembled WGS sequence"/>
</dbReference>
<dbReference type="SUPFAM" id="SSF53067">
    <property type="entry name" value="Actin-like ATPase domain"/>
    <property type="match status" value="1"/>
</dbReference>
<dbReference type="GO" id="GO:0140662">
    <property type="term" value="F:ATP-dependent protein folding chaperone"/>
    <property type="evidence" value="ECO:0007669"/>
    <property type="project" value="InterPro"/>
</dbReference>
<comment type="caution">
    <text evidence="4">The sequence shown here is derived from an EMBL/GenBank/DDBJ whole genome shotgun (WGS) entry which is preliminary data.</text>
</comment>
<dbReference type="CDD" id="cd10170">
    <property type="entry name" value="ASKHA_NBD_HSP70"/>
    <property type="match status" value="1"/>
</dbReference>
<keyword evidence="5" id="KW-1185">Reference proteome</keyword>
<evidence type="ECO:0000256" key="1">
    <source>
        <dbReference type="ARBA" id="ARBA00022741"/>
    </source>
</evidence>
<dbReference type="InterPro" id="IPR013126">
    <property type="entry name" value="Hsp_70_fam"/>
</dbReference>
<evidence type="ECO:0000313" key="4">
    <source>
        <dbReference type="EMBL" id="KAI1609387.1"/>
    </source>
</evidence>
<keyword evidence="1" id="KW-0547">Nucleotide-binding</keyword>
<reference evidence="4" key="1">
    <citation type="journal article" date="2022" name="bioRxiv">
        <title>Deciphering the potential niche of two novel black yeast fungi from a biological soil crust based on their genomes, phenotypes, and melanin regulation.</title>
        <authorList>
            <consortium name="DOE Joint Genome Institute"/>
            <person name="Carr E.C."/>
            <person name="Barton Q."/>
            <person name="Grambo S."/>
            <person name="Sullivan M."/>
            <person name="Renfro C.M."/>
            <person name="Kuo A."/>
            <person name="Pangilinan J."/>
            <person name="Lipzen A."/>
            <person name="Keymanesh K."/>
            <person name="Savage E."/>
            <person name="Barry K."/>
            <person name="Grigoriev I.V."/>
            <person name="Riekhof W.R."/>
            <person name="Harris S.S."/>
        </authorList>
    </citation>
    <scope>NUCLEOTIDE SEQUENCE</scope>
    <source>
        <strain evidence="4">JF 03-4F</strain>
    </source>
</reference>
<dbReference type="GO" id="GO:0005524">
    <property type="term" value="F:ATP binding"/>
    <property type="evidence" value="ECO:0007669"/>
    <property type="project" value="UniProtKB-KW"/>
</dbReference>
<protein>
    <recommendedName>
        <fullName evidence="6">Actin-like ATPase domain-containing protein</fullName>
    </recommendedName>
</protein>
<proteinExistence type="predicted"/>
<evidence type="ECO:0000313" key="5">
    <source>
        <dbReference type="Proteomes" id="UP001203852"/>
    </source>
</evidence>
<keyword evidence="2" id="KW-0067">ATP-binding</keyword>
<dbReference type="PANTHER" id="PTHR42749">
    <property type="entry name" value="CELL SHAPE-DETERMINING PROTEIN MREB"/>
    <property type="match status" value="1"/>
</dbReference>
<name>A0AAN6DPN6_9EURO</name>
<dbReference type="Gene3D" id="3.30.420.40">
    <property type="match status" value="2"/>
</dbReference>
<accession>A0AAN6DPN6</accession>
<sequence length="695" mass="79108">MPPKRRTKRVSDHDAFSPPSTPAKRKAATTTGVVTTPDLDDPVLHLALDTGQQYLKAAYLFLYNDRPRTRDQQSASLVKRRSVVFDNHNTRMRSRVLYVLDTTTKPPKLRPVYGRKLEDAIENNATLEEDVIEFFKPLIFDEDMGEKERTLHQVEKLSQKFQELHHSTGTLNTQREFDSFDLLVDLLRYLYQTAIISIGRDSESPNLGFPRNLEAFRNWDAGNLRIRVALPVPAATTTAKTRLYRSAAEVAGIPNPYPVSEAAAALAFHVATTGKPSLHKTLAIVDVGASTADLEVDTVVNSSPLQLVQVVRSCTAWCGGRILNTACRTYVLEKWEQHQNTILQALNDYQPNPWTWERLGMVIESKFEEVKKSFDGSQNKKLEIPGLPHIPEVGLHDRGFLTLTMDNLRNIHDKQLQRLFEFLNPMVNQFGPDDSGEGRIHELILAGGASNSPYIQSRIMAEYEGRGLQVRTSSPELLLDTTVAQGALLLLEENNIIKSRIIREGYFVVQHEEPSPEQEYPRDAFHVSSHDNRGRVPVTKFLLRPNESVSTQRHESSIRGERILLFQEKDDDGTGWTVKEDFYRTSKIERDGVWIDEPGLSFDELSPLAFKIHEDDTRGFKRSRARDRTDWFYHTEYEVKLILEGELMTFEFIVPRSGKFPSPNDCGVDVIVQQGTYNCTGDFELFPGERQPWAR</sequence>
<dbReference type="Pfam" id="PF00012">
    <property type="entry name" value="HSP70"/>
    <property type="match status" value="1"/>
</dbReference>
<evidence type="ECO:0008006" key="6">
    <source>
        <dbReference type="Google" id="ProtNLM"/>
    </source>
</evidence>
<dbReference type="InterPro" id="IPR043129">
    <property type="entry name" value="ATPase_NBD"/>
</dbReference>
<evidence type="ECO:0000256" key="2">
    <source>
        <dbReference type="ARBA" id="ARBA00022840"/>
    </source>
</evidence>
<dbReference type="PANTHER" id="PTHR42749:SF1">
    <property type="entry name" value="CELL SHAPE-DETERMINING PROTEIN MREB"/>
    <property type="match status" value="1"/>
</dbReference>
<gene>
    <name evidence="4" type="ORF">EDD36DRAFT_69405</name>
</gene>
<dbReference type="EMBL" id="MU404360">
    <property type="protein sequence ID" value="KAI1609387.1"/>
    <property type="molecule type" value="Genomic_DNA"/>
</dbReference>
<dbReference type="Gene3D" id="3.90.640.10">
    <property type="entry name" value="Actin, Chain A, domain 4"/>
    <property type="match status" value="1"/>
</dbReference>